<dbReference type="InterPro" id="IPR009826">
    <property type="entry name" value="DNA_circ_N"/>
</dbReference>
<dbReference type="PANTHER" id="PTHR37829">
    <property type="entry name" value="PHAGE-LIKE ELEMENT PBSX PROTEIN XKDT"/>
    <property type="match status" value="1"/>
</dbReference>
<sequence length="468" mass="49331">MTIVSSAISAITGGSGDTFSWQDNLHKASFRGVPFAVEGGDGEFGRRQAVHEYPYRDSVWVEDMGRATRRITLTGYILQSSLLYTASDVMTQRNSLVAAAESSGAGTLIHPTLGELTVSIPPGGLKISESKDEARMFRFTLTAIESGLKVFAITSATDAASTVQTSWLSTVTTAAARAIAEVKGDMRSVTQAIKTLKSTLTFWTGMVTDTFNEATNLSNVLKSTFGSTRYGRYNTGSIGGNATGTSSTADNTADTDDYAGLVATKIAESIENSAAMSAAISTLLASTNIEDYAANVQAVVTEMVGSVAGGADLINALETLSDFSDSTYRPDSSDSAVASANQIFVNTLTTAAMAYAVSLYTPANYDEAANLTRRITDVLDAAIVAVADAGYDDVYLQLQELQSNVITTLETLGASLAHVQTVSFAKPLPALTLANRLYQDASRAEALVKMADPIHPAFMPTSFKALTS</sequence>
<evidence type="ECO:0000313" key="2">
    <source>
        <dbReference type="EMBL" id="ORJ23962.1"/>
    </source>
</evidence>
<dbReference type="InterPro" id="IPR052399">
    <property type="entry name" value="Phage_Baseplate_Assmbl_Protein"/>
</dbReference>
<dbReference type="STRING" id="1646377.BS640_18855"/>
<dbReference type="EMBL" id="MRWE01000038">
    <property type="protein sequence ID" value="ORJ23962.1"/>
    <property type="molecule type" value="Genomic_DNA"/>
</dbReference>
<evidence type="ECO:0000313" key="3">
    <source>
        <dbReference type="Proteomes" id="UP000192536"/>
    </source>
</evidence>
<dbReference type="PANTHER" id="PTHR37829:SF3">
    <property type="entry name" value="PROTEIN JAYE-RELATED"/>
    <property type="match status" value="1"/>
</dbReference>
<proteinExistence type="predicted"/>
<accession>A0A1X0WAZ0</accession>
<name>A0A1X0WAZ0_9GAMM</name>
<gene>
    <name evidence="2" type="ORF">BS640_18855</name>
</gene>
<dbReference type="AlphaFoldDB" id="A0A1X0WAZ0"/>
<reference evidence="2 3" key="1">
    <citation type="journal article" date="2017" name="Int. J. Syst. Evol. Microbiol.">
        <title>Rouxiella badensis sp. nov. and Rouxiella silvae sp. nov. isolated from peat bog soil in Germany and emendation of the genus description.</title>
        <authorList>
            <person name="Le Fleche-Mateos A."/>
            <person name="Kugler J.H."/>
            <person name="Hansen S.H."/>
            <person name="Syldatk C."/>
            <person name="Hausmann R."/>
            <person name="Lomprez F."/>
            <person name="Vandenbogaert M."/>
            <person name="Manuguerra J.C."/>
            <person name="Grimont P.A."/>
        </authorList>
    </citation>
    <scope>NUCLEOTIDE SEQUENCE [LARGE SCALE GENOMIC DNA]</scope>
    <source>
        <strain evidence="2 3">DSM 100043</strain>
    </source>
</reference>
<comment type="caution">
    <text evidence="2">The sequence shown here is derived from an EMBL/GenBank/DDBJ whole genome shotgun (WGS) entry which is preliminary data.</text>
</comment>
<protein>
    <recommendedName>
        <fullName evidence="1">DNA circulation N-terminal domain-containing protein</fullName>
    </recommendedName>
</protein>
<dbReference type="Pfam" id="PF07157">
    <property type="entry name" value="DNA_circ_N"/>
    <property type="match status" value="1"/>
</dbReference>
<dbReference type="RefSeq" id="WP_084913121.1">
    <property type="nucleotide sequence ID" value="NZ_MRWE01000038.1"/>
</dbReference>
<evidence type="ECO:0000259" key="1">
    <source>
        <dbReference type="Pfam" id="PF07157"/>
    </source>
</evidence>
<keyword evidence="3" id="KW-1185">Reference proteome</keyword>
<feature type="domain" description="DNA circulation N-terminal" evidence="1">
    <location>
        <begin position="25"/>
        <end position="118"/>
    </location>
</feature>
<organism evidence="2 3">
    <name type="scientific">Rouxiella badensis</name>
    <dbReference type="NCBI Taxonomy" id="1646377"/>
    <lineage>
        <taxon>Bacteria</taxon>
        <taxon>Pseudomonadati</taxon>
        <taxon>Pseudomonadota</taxon>
        <taxon>Gammaproteobacteria</taxon>
        <taxon>Enterobacterales</taxon>
        <taxon>Yersiniaceae</taxon>
        <taxon>Rouxiella</taxon>
    </lineage>
</organism>
<dbReference type="Proteomes" id="UP000192536">
    <property type="component" value="Unassembled WGS sequence"/>
</dbReference>